<dbReference type="AlphaFoldDB" id="M9RFC7"/>
<dbReference type="KEGG" id="oar:OA238_c01690"/>
<gene>
    <name evidence="2" type="ORF">OA238_c01690</name>
</gene>
<evidence type="ECO:0000259" key="1">
    <source>
        <dbReference type="Pfam" id="PF03358"/>
    </source>
</evidence>
<dbReference type="InterPro" id="IPR050712">
    <property type="entry name" value="NAD(P)H-dep_reductase"/>
</dbReference>
<dbReference type="eggNOG" id="COG0431">
    <property type="taxonomic scope" value="Bacteria"/>
</dbReference>
<proteinExistence type="predicted"/>
<dbReference type="InterPro" id="IPR029039">
    <property type="entry name" value="Flavoprotein-like_sf"/>
</dbReference>
<dbReference type="Pfam" id="PF03358">
    <property type="entry name" value="FMN_red"/>
    <property type="match status" value="1"/>
</dbReference>
<accession>M9RFC7</accession>
<dbReference type="GO" id="GO:0010181">
    <property type="term" value="F:FMN binding"/>
    <property type="evidence" value="ECO:0007669"/>
    <property type="project" value="TreeGrafter"/>
</dbReference>
<dbReference type="PANTHER" id="PTHR30543">
    <property type="entry name" value="CHROMATE REDUCTASE"/>
    <property type="match status" value="1"/>
</dbReference>
<dbReference type="STRING" id="391616.OA238_c01690"/>
<dbReference type="Proteomes" id="UP000004688">
    <property type="component" value="Chromosome"/>
</dbReference>
<reference evidence="2 3" key="1">
    <citation type="journal article" date="2013" name="PLoS ONE">
        <title>Poles Apart: Arctic and Antarctic Octadecabacter strains Share High Genome Plasticity and a New Type of Xanthorhodopsin.</title>
        <authorList>
            <person name="Vollmers J."/>
            <person name="Voget S."/>
            <person name="Dietrich S."/>
            <person name="Gollnow K."/>
            <person name="Smits M."/>
            <person name="Meyer K."/>
            <person name="Brinkhoff T."/>
            <person name="Simon M."/>
            <person name="Daniel R."/>
        </authorList>
    </citation>
    <scope>NUCLEOTIDE SEQUENCE [LARGE SCALE GENOMIC DNA]</scope>
    <source>
        <strain evidence="2 3">238</strain>
    </source>
</reference>
<dbReference type="GO" id="GO:0016491">
    <property type="term" value="F:oxidoreductase activity"/>
    <property type="evidence" value="ECO:0007669"/>
    <property type="project" value="InterPro"/>
</dbReference>
<feature type="domain" description="NADPH-dependent FMN reductase-like" evidence="1">
    <location>
        <begin position="4"/>
        <end position="137"/>
    </location>
</feature>
<dbReference type="PANTHER" id="PTHR30543:SF21">
    <property type="entry name" value="NAD(P)H-DEPENDENT FMN REDUCTASE LOT6"/>
    <property type="match status" value="1"/>
</dbReference>
<evidence type="ECO:0000313" key="2">
    <source>
        <dbReference type="EMBL" id="AGI70438.1"/>
    </source>
</evidence>
<dbReference type="HOGENOM" id="CLU_055322_4_1_5"/>
<dbReference type="RefSeq" id="WP_015493679.1">
    <property type="nucleotide sequence ID" value="NC_020908.1"/>
</dbReference>
<dbReference type="EMBL" id="CP003742">
    <property type="protein sequence ID" value="AGI70438.1"/>
    <property type="molecule type" value="Genomic_DNA"/>
</dbReference>
<dbReference type="Gene3D" id="3.40.50.360">
    <property type="match status" value="1"/>
</dbReference>
<sequence length="175" mass="18771">MTYLLGLSGSLRRDSTNTKLMRAAAASFGGDLQIANLRLPLYDGDLEQADGIPADVQTLADQIKGARAVIISTPEYNKSISGVLKNALDWVSRTKGAPWSAKPVAIMSATGGRSGGERTQTALRACMMPFRPLILQGPEMLLAASSDQFDSDGKLISEHYQKTLDDLMAALRDIS</sequence>
<dbReference type="OrthoDB" id="9812295at2"/>
<evidence type="ECO:0000313" key="3">
    <source>
        <dbReference type="Proteomes" id="UP000004688"/>
    </source>
</evidence>
<keyword evidence="3" id="KW-1185">Reference proteome</keyword>
<dbReference type="InterPro" id="IPR005025">
    <property type="entry name" value="FMN_Rdtase-like_dom"/>
</dbReference>
<dbReference type="GO" id="GO:0005829">
    <property type="term" value="C:cytosol"/>
    <property type="evidence" value="ECO:0007669"/>
    <property type="project" value="TreeGrafter"/>
</dbReference>
<dbReference type="SUPFAM" id="SSF52218">
    <property type="entry name" value="Flavoproteins"/>
    <property type="match status" value="1"/>
</dbReference>
<protein>
    <submittedName>
        <fullName evidence="2">Putative NADPH-dependent FMN reductase</fullName>
    </submittedName>
</protein>
<organism evidence="2 3">
    <name type="scientific">Octadecabacter arcticus 238</name>
    <dbReference type="NCBI Taxonomy" id="391616"/>
    <lineage>
        <taxon>Bacteria</taxon>
        <taxon>Pseudomonadati</taxon>
        <taxon>Pseudomonadota</taxon>
        <taxon>Alphaproteobacteria</taxon>
        <taxon>Rhodobacterales</taxon>
        <taxon>Roseobacteraceae</taxon>
        <taxon>Octadecabacter</taxon>
    </lineage>
</organism>
<name>M9RFC7_9RHOB</name>